<proteinExistence type="predicted"/>
<sequence length="800" mass="90940">MVKDHSNPLSVALPYQFQSPDDYPTEILATRFQAWRAIIKDLVNYMREYASVQEEIVRQQIRLQQAVGISAKSIAVNHGSSNGHSGHRDHSSNNNYKEVDVDEINRFFLPIGNGSIQDLPTILTKFHQQNVNNSSKTLKELNNIIIPKLEELRKDLLIKIKEIKNLQNDFKNNLNKELNETKSLLSQYYQSVELSNKLEHGNHHFNDSNDVVKFDPYLIKIKLDRQIKKQLQEENYLFQAYENLQQSGGKLESIIVIEVQNYLTTFLNLLNEEHSTIPNFLLPNLNNGFLSKEPTFEWDSFIAKNIPSPNIGVSALNNSSSNVKNGTFVDLNFGSRKFTDLVINNYNTPLNLAVREGYLERRSKFLKNYSRGWYVLTCNFIHEFKTNDRKKDQIPILSIPLDSCQVSERSKDDGKNNGTYKFILTSKSSNGLMHRNQNWVFRADTYESMKDWYDDIKTLTSLPNPSARSRHVNKKLKLETHLNPNLVSKVSRTSSMLSTGTTKTNNVNTLRTYDTNQSKKSTAQNRLSSTFSSKNPGSPRLNHLINSDGTIITPIESNDMTKPLGTPRSQSTSQYNHMVANNIHQPTPQPQPYILPQSLPPQQPQPQQQNQTQPISMVLPPNMIPNFQQGYYVSNGQVQQFYDPNQQQYFTIQPQQNQGGPQPQYFPTSPQPQPQPQFTSSSPNPQQGYFFVNQMQPSHSHDYSFGGNLPYPTDEAHPQVPPSDVSQVPEIPQVPETQAPQASQAPAPEVQISESQPPETQENSIVPETTVETSETVAEPSEKLEKLEINDKEPQSNGTI</sequence>
<dbReference type="Proteomes" id="UP001152531">
    <property type="component" value="Unassembled WGS sequence"/>
</dbReference>
<keyword evidence="2" id="KW-1185">Reference proteome</keyword>
<comment type="caution">
    <text evidence="1">The sequence shown here is derived from an EMBL/GenBank/DDBJ whole genome shotgun (WGS) entry which is preliminary data.</text>
</comment>
<name>A0ACA9Y749_9ASCO</name>
<organism evidence="1 2">
    <name type="scientific">[Candida] jaroonii</name>
    <dbReference type="NCBI Taxonomy" id="467808"/>
    <lineage>
        <taxon>Eukaryota</taxon>
        <taxon>Fungi</taxon>
        <taxon>Dikarya</taxon>
        <taxon>Ascomycota</taxon>
        <taxon>Saccharomycotina</taxon>
        <taxon>Pichiomycetes</taxon>
        <taxon>Debaryomycetaceae</taxon>
        <taxon>Yamadazyma</taxon>
    </lineage>
</organism>
<evidence type="ECO:0000313" key="1">
    <source>
        <dbReference type="EMBL" id="CAH6720457.1"/>
    </source>
</evidence>
<dbReference type="EMBL" id="CALSDN010000004">
    <property type="protein sequence ID" value="CAH6720457.1"/>
    <property type="molecule type" value="Genomic_DNA"/>
</dbReference>
<accession>A0ACA9Y749</accession>
<protein>
    <submittedName>
        <fullName evidence="1">Uncharacterized protein</fullName>
    </submittedName>
</protein>
<evidence type="ECO:0000313" key="2">
    <source>
        <dbReference type="Proteomes" id="UP001152531"/>
    </source>
</evidence>
<reference evidence="1" key="1">
    <citation type="submission" date="2022-06" db="EMBL/GenBank/DDBJ databases">
        <authorList>
            <person name="Legras J.-L."/>
            <person name="Devillers H."/>
            <person name="Grondin C."/>
        </authorList>
    </citation>
    <scope>NUCLEOTIDE SEQUENCE</scope>
    <source>
        <strain evidence="1">CLIB 1444</strain>
    </source>
</reference>
<gene>
    <name evidence="1" type="ORF">CLIB1444_04S00474</name>
</gene>